<dbReference type="Proteomes" id="UP000006038">
    <property type="component" value="Unassembled WGS sequence"/>
</dbReference>
<evidence type="ECO:0000256" key="1">
    <source>
        <dbReference type="SAM" id="MobiDB-lite"/>
    </source>
</evidence>
<reference evidence="2" key="1">
    <citation type="submission" date="2015-06" db="UniProtKB">
        <authorList>
            <consortium name="EnsemblPlants"/>
        </authorList>
    </citation>
    <scope>IDENTIFICATION</scope>
</reference>
<feature type="region of interest" description="Disordered" evidence="1">
    <location>
        <begin position="1"/>
        <end position="54"/>
    </location>
</feature>
<evidence type="ECO:0000313" key="2">
    <source>
        <dbReference type="EnsemblPlants" id="OB0208G10040.1"/>
    </source>
</evidence>
<accession>J3L8G9</accession>
<dbReference type="EnsemblPlants" id="OB0208G10040.1">
    <property type="protein sequence ID" value="OB0208G10040.1"/>
    <property type="gene ID" value="OB0208G10040"/>
</dbReference>
<dbReference type="Gramene" id="OB0208G10040.1">
    <property type="protein sequence ID" value="OB0208G10040.1"/>
    <property type="gene ID" value="OB0208G10040"/>
</dbReference>
<dbReference type="HOGENOM" id="CLU_2472681_0_0_1"/>
<name>J3L8G9_ORYBR</name>
<dbReference type="AlphaFoldDB" id="J3L8G9"/>
<evidence type="ECO:0000313" key="3">
    <source>
        <dbReference type="Proteomes" id="UP000006038"/>
    </source>
</evidence>
<organism evidence="2">
    <name type="scientific">Oryza brachyantha</name>
    <name type="common">malo sina</name>
    <dbReference type="NCBI Taxonomy" id="4533"/>
    <lineage>
        <taxon>Eukaryota</taxon>
        <taxon>Viridiplantae</taxon>
        <taxon>Streptophyta</taxon>
        <taxon>Embryophyta</taxon>
        <taxon>Tracheophyta</taxon>
        <taxon>Spermatophyta</taxon>
        <taxon>Magnoliopsida</taxon>
        <taxon>Liliopsida</taxon>
        <taxon>Poales</taxon>
        <taxon>Poaceae</taxon>
        <taxon>BOP clade</taxon>
        <taxon>Oryzoideae</taxon>
        <taxon>Oryzeae</taxon>
        <taxon>Oryzinae</taxon>
        <taxon>Oryza</taxon>
    </lineage>
</organism>
<keyword evidence="3" id="KW-1185">Reference proteome</keyword>
<sequence>MTTAGKEEEPLGAADDAGVLWPPRHGAPEPERQCLRHPDGCAKGAGGGGSSSSLPVSTLTLSGAPPLLCGEFLGWVEAAASSGGSPGR</sequence>
<feature type="compositionally biased region" description="Basic and acidic residues" evidence="1">
    <location>
        <begin position="26"/>
        <end position="40"/>
    </location>
</feature>
<protein>
    <submittedName>
        <fullName evidence="2">Uncharacterized protein</fullName>
    </submittedName>
</protein>
<proteinExistence type="predicted"/>